<dbReference type="SMART" id="SM00116">
    <property type="entry name" value="CBS"/>
    <property type="match status" value="2"/>
</dbReference>
<dbReference type="PANTHER" id="PTHR43080">
    <property type="entry name" value="CBS DOMAIN-CONTAINING PROTEIN CBSX3, MITOCHONDRIAL"/>
    <property type="match status" value="1"/>
</dbReference>
<feature type="domain" description="CBS" evidence="3">
    <location>
        <begin position="7"/>
        <end position="63"/>
    </location>
</feature>
<dbReference type="PANTHER" id="PTHR43080:SF2">
    <property type="entry name" value="CBS DOMAIN-CONTAINING PROTEIN"/>
    <property type="match status" value="1"/>
</dbReference>
<comment type="caution">
    <text evidence="4">The sequence shown here is derived from an EMBL/GenBank/DDBJ whole genome shotgun (WGS) entry which is preliminary data.</text>
</comment>
<keyword evidence="1 2" id="KW-0129">CBS domain</keyword>
<keyword evidence="5" id="KW-1185">Reference proteome</keyword>
<gene>
    <name evidence="4" type="primary">hrp1</name>
    <name evidence="4" type="ORF">CLCOL_12270</name>
</gene>
<dbReference type="CDD" id="cd04622">
    <property type="entry name" value="CBS_pair_HRP1_like"/>
    <property type="match status" value="1"/>
</dbReference>
<dbReference type="Proteomes" id="UP000075374">
    <property type="component" value="Unassembled WGS sequence"/>
</dbReference>
<dbReference type="SUPFAM" id="SSF54631">
    <property type="entry name" value="CBS-domain pair"/>
    <property type="match status" value="1"/>
</dbReference>
<reference evidence="4 5" key="1">
    <citation type="submission" date="2016-02" db="EMBL/GenBank/DDBJ databases">
        <title>Genome sequence of Clostridium colicanis DSM 13634.</title>
        <authorList>
            <person name="Poehlein A."/>
            <person name="Daniel R."/>
        </authorList>
    </citation>
    <scope>NUCLEOTIDE SEQUENCE [LARGE SCALE GENOMIC DNA]</scope>
    <source>
        <strain evidence="4 5">DSM 13634</strain>
    </source>
</reference>
<proteinExistence type="predicted"/>
<dbReference type="RefSeq" id="WP_061858100.1">
    <property type="nucleotide sequence ID" value="NZ_LTBB01000005.1"/>
</dbReference>
<evidence type="ECO:0000313" key="4">
    <source>
        <dbReference type="EMBL" id="KYH29091.1"/>
    </source>
</evidence>
<dbReference type="InterPro" id="IPR046342">
    <property type="entry name" value="CBS_dom_sf"/>
</dbReference>
<protein>
    <submittedName>
        <fullName evidence="4">Hypoxic response protein 1</fullName>
    </submittedName>
</protein>
<dbReference type="STRING" id="1121305.CLCOL_12270"/>
<evidence type="ECO:0000256" key="2">
    <source>
        <dbReference type="PROSITE-ProRule" id="PRU00703"/>
    </source>
</evidence>
<dbReference type="PROSITE" id="PS51371">
    <property type="entry name" value="CBS"/>
    <property type="match status" value="2"/>
</dbReference>
<evidence type="ECO:0000259" key="3">
    <source>
        <dbReference type="PROSITE" id="PS51371"/>
    </source>
</evidence>
<evidence type="ECO:0000256" key="1">
    <source>
        <dbReference type="ARBA" id="ARBA00023122"/>
    </source>
</evidence>
<evidence type="ECO:0000313" key="5">
    <source>
        <dbReference type="Proteomes" id="UP000075374"/>
    </source>
</evidence>
<feature type="domain" description="CBS" evidence="3">
    <location>
        <begin position="72"/>
        <end position="129"/>
    </location>
</feature>
<dbReference type="AlphaFoldDB" id="A0A151AN87"/>
<sequence length="142" mass="15420">MEIKNIMTKTVATINAEDTVERAAQMMKEHNVGSIPVCRGEKVVGVITDRDIALRSTAEGQNVKQQKVKDIMTSNPVTGTPNMDVHEAARIMSERQIRRLPIVENDKVVGIVALGDLAVEPQFANEAESALSNISTPASPQI</sequence>
<dbReference type="PATRIC" id="fig|1121305.3.peg.1230"/>
<dbReference type="EMBL" id="LTBB01000005">
    <property type="protein sequence ID" value="KYH29091.1"/>
    <property type="molecule type" value="Genomic_DNA"/>
</dbReference>
<organism evidence="4 5">
    <name type="scientific">Clostridium colicanis DSM 13634</name>
    <dbReference type="NCBI Taxonomy" id="1121305"/>
    <lineage>
        <taxon>Bacteria</taxon>
        <taxon>Bacillati</taxon>
        <taxon>Bacillota</taxon>
        <taxon>Clostridia</taxon>
        <taxon>Eubacteriales</taxon>
        <taxon>Clostridiaceae</taxon>
        <taxon>Clostridium</taxon>
    </lineage>
</organism>
<accession>A0A151AN87</accession>
<dbReference type="Pfam" id="PF00571">
    <property type="entry name" value="CBS"/>
    <property type="match status" value="2"/>
</dbReference>
<dbReference type="Gene3D" id="3.10.580.10">
    <property type="entry name" value="CBS-domain"/>
    <property type="match status" value="1"/>
</dbReference>
<dbReference type="InterPro" id="IPR000644">
    <property type="entry name" value="CBS_dom"/>
</dbReference>
<name>A0A151AN87_9CLOT</name>
<dbReference type="InterPro" id="IPR051257">
    <property type="entry name" value="Diverse_CBS-Domain"/>
</dbReference>